<sequence>MDEKLTINPQDFSEGCHSWWKTSYLRENIHGRKITVENPMGYAIFSSVKVFVYEVFHHECNPYFPLSRSHDVKCEREGDSQRSQVAVVVLKKLTLFFCLSLFFLYYYWL</sequence>
<organism evidence="2">
    <name type="scientific">Cacopsylla melanoneura</name>
    <dbReference type="NCBI Taxonomy" id="428564"/>
    <lineage>
        <taxon>Eukaryota</taxon>
        <taxon>Metazoa</taxon>
        <taxon>Ecdysozoa</taxon>
        <taxon>Arthropoda</taxon>
        <taxon>Hexapoda</taxon>
        <taxon>Insecta</taxon>
        <taxon>Pterygota</taxon>
        <taxon>Neoptera</taxon>
        <taxon>Paraneoptera</taxon>
        <taxon>Hemiptera</taxon>
        <taxon>Sternorrhyncha</taxon>
        <taxon>Psylloidea</taxon>
        <taxon>Psyllidae</taxon>
        <taxon>Psyllinae</taxon>
        <taxon>Cacopsylla</taxon>
    </lineage>
</organism>
<dbReference type="EMBL" id="HBUF01041889">
    <property type="protein sequence ID" value="CAG6618350.1"/>
    <property type="molecule type" value="Transcribed_RNA"/>
</dbReference>
<keyword evidence="1" id="KW-0812">Transmembrane</keyword>
<protein>
    <submittedName>
        <fullName evidence="2">Uncharacterized protein</fullName>
    </submittedName>
</protein>
<name>A0A8D8LXT7_9HEMI</name>
<evidence type="ECO:0000256" key="1">
    <source>
        <dbReference type="SAM" id="Phobius"/>
    </source>
</evidence>
<proteinExistence type="predicted"/>
<dbReference type="AlphaFoldDB" id="A0A8D8LXT7"/>
<reference evidence="2" key="1">
    <citation type="submission" date="2021-05" db="EMBL/GenBank/DDBJ databases">
        <authorList>
            <person name="Alioto T."/>
            <person name="Alioto T."/>
            <person name="Gomez Garrido J."/>
        </authorList>
    </citation>
    <scope>NUCLEOTIDE SEQUENCE</scope>
</reference>
<feature type="transmembrane region" description="Helical" evidence="1">
    <location>
        <begin position="85"/>
        <end position="108"/>
    </location>
</feature>
<dbReference type="EMBL" id="HBUF01041887">
    <property type="protein sequence ID" value="CAG6618349.1"/>
    <property type="molecule type" value="Transcribed_RNA"/>
</dbReference>
<keyword evidence="1" id="KW-0472">Membrane</keyword>
<accession>A0A8D8LXT7</accession>
<keyword evidence="1" id="KW-1133">Transmembrane helix</keyword>
<evidence type="ECO:0000313" key="2">
    <source>
        <dbReference type="EMBL" id="CAG6618349.1"/>
    </source>
</evidence>